<dbReference type="EMBL" id="UINC01079821">
    <property type="protein sequence ID" value="SVC22202.1"/>
    <property type="molecule type" value="Genomic_DNA"/>
</dbReference>
<keyword evidence="1" id="KW-1133">Transmembrane helix</keyword>
<reference evidence="2" key="1">
    <citation type="submission" date="2018-05" db="EMBL/GenBank/DDBJ databases">
        <authorList>
            <person name="Lanie J.A."/>
            <person name="Ng W.-L."/>
            <person name="Kazmierczak K.M."/>
            <person name="Andrzejewski T.M."/>
            <person name="Davidsen T.M."/>
            <person name="Wayne K.J."/>
            <person name="Tettelin H."/>
            <person name="Glass J.I."/>
            <person name="Rusch D."/>
            <person name="Podicherti R."/>
            <person name="Tsui H.-C.T."/>
            <person name="Winkler M.E."/>
        </authorList>
    </citation>
    <scope>NUCLEOTIDE SEQUENCE</scope>
</reference>
<evidence type="ECO:0000256" key="1">
    <source>
        <dbReference type="SAM" id="Phobius"/>
    </source>
</evidence>
<gene>
    <name evidence="2" type="ORF">METZ01_LOCUS275056</name>
</gene>
<protein>
    <submittedName>
        <fullName evidence="2">Uncharacterized protein</fullName>
    </submittedName>
</protein>
<feature type="transmembrane region" description="Helical" evidence="1">
    <location>
        <begin position="31"/>
        <end position="51"/>
    </location>
</feature>
<name>A0A382KFS5_9ZZZZ</name>
<accession>A0A382KFS5</accession>
<sequence length="54" mass="6253">MVIQPHIKHFNERQLSAKQIFFSSREGWKKVVFALIAVMAGTMPPLPFKVLKQK</sequence>
<dbReference type="AlphaFoldDB" id="A0A382KFS5"/>
<proteinExistence type="predicted"/>
<organism evidence="2">
    <name type="scientific">marine metagenome</name>
    <dbReference type="NCBI Taxonomy" id="408172"/>
    <lineage>
        <taxon>unclassified sequences</taxon>
        <taxon>metagenomes</taxon>
        <taxon>ecological metagenomes</taxon>
    </lineage>
</organism>
<evidence type="ECO:0000313" key="2">
    <source>
        <dbReference type="EMBL" id="SVC22202.1"/>
    </source>
</evidence>
<keyword evidence="1" id="KW-0812">Transmembrane</keyword>
<keyword evidence="1" id="KW-0472">Membrane</keyword>